<accession>A0A0A9BX06</accession>
<protein>
    <submittedName>
        <fullName evidence="1">Uncharacterized protein</fullName>
    </submittedName>
</protein>
<dbReference type="AlphaFoldDB" id="A0A0A9BX06"/>
<evidence type="ECO:0000313" key="1">
    <source>
        <dbReference type="EMBL" id="JAD63797.1"/>
    </source>
</evidence>
<dbReference type="EMBL" id="GBRH01234098">
    <property type="protein sequence ID" value="JAD63797.1"/>
    <property type="molecule type" value="Transcribed_RNA"/>
</dbReference>
<name>A0A0A9BX06_ARUDO</name>
<organism evidence="1">
    <name type="scientific">Arundo donax</name>
    <name type="common">Giant reed</name>
    <name type="synonym">Donax arundinaceus</name>
    <dbReference type="NCBI Taxonomy" id="35708"/>
    <lineage>
        <taxon>Eukaryota</taxon>
        <taxon>Viridiplantae</taxon>
        <taxon>Streptophyta</taxon>
        <taxon>Embryophyta</taxon>
        <taxon>Tracheophyta</taxon>
        <taxon>Spermatophyta</taxon>
        <taxon>Magnoliopsida</taxon>
        <taxon>Liliopsida</taxon>
        <taxon>Poales</taxon>
        <taxon>Poaceae</taxon>
        <taxon>PACMAD clade</taxon>
        <taxon>Arundinoideae</taxon>
        <taxon>Arundineae</taxon>
        <taxon>Arundo</taxon>
    </lineage>
</organism>
<proteinExistence type="predicted"/>
<reference evidence="1" key="2">
    <citation type="journal article" date="2015" name="Data Brief">
        <title>Shoot transcriptome of the giant reed, Arundo donax.</title>
        <authorList>
            <person name="Barrero R.A."/>
            <person name="Guerrero F.D."/>
            <person name="Moolhuijzen P."/>
            <person name="Goolsby J.A."/>
            <person name="Tidwell J."/>
            <person name="Bellgard S.E."/>
            <person name="Bellgard M.I."/>
        </authorList>
    </citation>
    <scope>NUCLEOTIDE SEQUENCE</scope>
    <source>
        <tissue evidence="1">Shoot tissue taken approximately 20 cm above the soil surface</tissue>
    </source>
</reference>
<reference evidence="1" key="1">
    <citation type="submission" date="2014-09" db="EMBL/GenBank/DDBJ databases">
        <authorList>
            <person name="Magalhaes I.L.F."/>
            <person name="Oliveira U."/>
            <person name="Santos F.R."/>
            <person name="Vidigal T.H.D.A."/>
            <person name="Brescovit A.D."/>
            <person name="Santos A.J."/>
        </authorList>
    </citation>
    <scope>NUCLEOTIDE SEQUENCE</scope>
    <source>
        <tissue evidence="1">Shoot tissue taken approximately 20 cm above the soil surface</tissue>
    </source>
</reference>
<sequence>MILTVWFCQKICLYTFHGRIKIKIYRLSHHIYIFVGPWTCINL</sequence>